<dbReference type="GO" id="GO:0030313">
    <property type="term" value="C:cell envelope"/>
    <property type="evidence" value="ECO:0007669"/>
    <property type="project" value="UniProtKB-SubCell"/>
</dbReference>
<gene>
    <name evidence="7" type="ORF">AFM12_03190</name>
</gene>
<evidence type="ECO:0000256" key="1">
    <source>
        <dbReference type="ARBA" id="ARBA00004196"/>
    </source>
</evidence>
<dbReference type="PANTHER" id="PTHR42852:SF6">
    <property type="entry name" value="THIOL:DISULFIDE INTERCHANGE PROTEIN DSBE"/>
    <property type="match status" value="1"/>
</dbReference>
<dbReference type="Proteomes" id="UP000050454">
    <property type="component" value="Unassembled WGS sequence"/>
</dbReference>
<keyword evidence="2" id="KW-0201">Cytochrome c-type biogenesis</keyword>
<dbReference type="PROSITE" id="PS51352">
    <property type="entry name" value="THIOREDOXIN_2"/>
    <property type="match status" value="1"/>
</dbReference>
<protein>
    <recommendedName>
        <fullName evidence="6">Thioredoxin domain-containing protein</fullName>
    </recommendedName>
</protein>
<keyword evidence="3" id="KW-1015">Disulfide bond</keyword>
<dbReference type="InterPro" id="IPR000866">
    <property type="entry name" value="AhpC/TSA"/>
</dbReference>
<dbReference type="EMBL" id="LGTQ01000005">
    <property type="protein sequence ID" value="KPM49614.1"/>
    <property type="molecule type" value="Genomic_DNA"/>
</dbReference>
<feature type="chain" id="PRO_5006136108" description="Thioredoxin domain-containing protein" evidence="5">
    <location>
        <begin position="18"/>
        <end position="457"/>
    </location>
</feature>
<evidence type="ECO:0000313" key="8">
    <source>
        <dbReference type="Proteomes" id="UP000050454"/>
    </source>
</evidence>
<dbReference type="Gene3D" id="3.40.30.10">
    <property type="entry name" value="Glutaredoxin"/>
    <property type="match status" value="1"/>
</dbReference>
<dbReference type="AlphaFoldDB" id="A0A0P7BQW2"/>
<organism evidence="7 8">
    <name type="scientific">Jiulongibacter sediminis</name>
    <dbReference type="NCBI Taxonomy" id="1605367"/>
    <lineage>
        <taxon>Bacteria</taxon>
        <taxon>Pseudomonadati</taxon>
        <taxon>Bacteroidota</taxon>
        <taxon>Cytophagia</taxon>
        <taxon>Cytophagales</taxon>
        <taxon>Leadbetterellaceae</taxon>
        <taxon>Jiulongibacter</taxon>
    </lineage>
</organism>
<name>A0A0P7BQW2_9BACT</name>
<comment type="caution">
    <text evidence="7">The sequence shown here is derived from an EMBL/GenBank/DDBJ whole genome shotgun (WGS) entry which is preliminary data.</text>
</comment>
<evidence type="ECO:0000256" key="4">
    <source>
        <dbReference type="ARBA" id="ARBA00023284"/>
    </source>
</evidence>
<dbReference type="InterPro" id="IPR017937">
    <property type="entry name" value="Thioredoxin_CS"/>
</dbReference>
<dbReference type="PROSITE" id="PS00194">
    <property type="entry name" value="THIOREDOXIN_1"/>
    <property type="match status" value="1"/>
</dbReference>
<dbReference type="InterPro" id="IPR036249">
    <property type="entry name" value="Thioredoxin-like_sf"/>
</dbReference>
<dbReference type="GO" id="GO:0017004">
    <property type="term" value="P:cytochrome complex assembly"/>
    <property type="evidence" value="ECO:0007669"/>
    <property type="project" value="UniProtKB-KW"/>
</dbReference>
<comment type="subcellular location">
    <subcellularLocation>
        <location evidence="1">Cell envelope</location>
    </subcellularLocation>
</comment>
<dbReference type="CDD" id="cd02966">
    <property type="entry name" value="TlpA_like_family"/>
    <property type="match status" value="1"/>
</dbReference>
<feature type="domain" description="Thioredoxin" evidence="6">
    <location>
        <begin position="314"/>
        <end position="453"/>
    </location>
</feature>
<accession>A0A0P7BQW2</accession>
<dbReference type="RefSeq" id="WP_055143839.1">
    <property type="nucleotide sequence ID" value="NZ_JXSZ01000005.1"/>
</dbReference>
<reference evidence="7 8" key="1">
    <citation type="submission" date="2015-07" db="EMBL/GenBank/DDBJ databases">
        <title>The draft genome sequence of Leadbetterella sp. JN14-9.</title>
        <authorList>
            <person name="Liu Y."/>
            <person name="Du J."/>
            <person name="Shao Z."/>
        </authorList>
    </citation>
    <scope>NUCLEOTIDE SEQUENCE [LARGE SCALE GENOMIC DNA]</scope>
    <source>
        <strain evidence="7 8">JN14-9</strain>
    </source>
</reference>
<dbReference type="Pfam" id="PF00578">
    <property type="entry name" value="AhpC-TSA"/>
    <property type="match status" value="1"/>
</dbReference>
<evidence type="ECO:0000313" key="7">
    <source>
        <dbReference type="EMBL" id="KPM49614.1"/>
    </source>
</evidence>
<proteinExistence type="predicted"/>
<evidence type="ECO:0000259" key="6">
    <source>
        <dbReference type="PROSITE" id="PS51352"/>
    </source>
</evidence>
<keyword evidence="4" id="KW-0676">Redox-active center</keyword>
<dbReference type="GO" id="GO:0016209">
    <property type="term" value="F:antioxidant activity"/>
    <property type="evidence" value="ECO:0007669"/>
    <property type="project" value="InterPro"/>
</dbReference>
<dbReference type="STRING" id="1605367.AFM12_03190"/>
<keyword evidence="8" id="KW-1185">Reference proteome</keyword>
<keyword evidence="5" id="KW-0732">Signal</keyword>
<dbReference type="OrthoDB" id="6399635at2"/>
<dbReference type="PANTHER" id="PTHR42852">
    <property type="entry name" value="THIOL:DISULFIDE INTERCHANGE PROTEIN DSBE"/>
    <property type="match status" value="1"/>
</dbReference>
<evidence type="ECO:0000256" key="5">
    <source>
        <dbReference type="SAM" id="SignalP"/>
    </source>
</evidence>
<dbReference type="InterPro" id="IPR013766">
    <property type="entry name" value="Thioredoxin_domain"/>
</dbReference>
<feature type="signal peptide" evidence="5">
    <location>
        <begin position="1"/>
        <end position="17"/>
    </location>
</feature>
<dbReference type="SUPFAM" id="SSF52833">
    <property type="entry name" value="Thioredoxin-like"/>
    <property type="match status" value="1"/>
</dbReference>
<sequence>MRLLTLFFILFWFTTQAQKTFKLSGVIENAEERQLQITLYRNWVAPPEEYTLQLNNENAFYFNTAIDQIAYLDIHYGLSGLLFQIIEPEDDIYLKADGLDFYNSLHPQGKGSAKWVYYLNQRKKFVDEAKPALFEVLVEKPETYLQTVNSLEKEEIEYLEKFKAYFSEDFFRLRRADIIGKANHLRLDYFLDHPPAGSLFDEFELQTIAAGLQSKSFEFGNFIERLLTAHQQKQGLTSSVDPVSEYNFIKYSFESNLINKEIAERLMAAQLSLILDIPDYSSQKGALLKDFSAFNSQKGFDNFLKEKAEFIEMKENGGEAPAFTLSNTSNKYFSLKDFRGDYVLIVFWASWCEPCFEDLDYLPLVESYFRKKADLRIINIAVDTPDDFAEVASKGSYGGLSARVSPNSRLLKQYGISTVPSYVLIDDEGRWVTQDLMAPAIDEGRGLIKQLEAIMIK</sequence>
<evidence type="ECO:0000256" key="2">
    <source>
        <dbReference type="ARBA" id="ARBA00022748"/>
    </source>
</evidence>
<dbReference type="InterPro" id="IPR050553">
    <property type="entry name" value="Thioredoxin_ResA/DsbE_sf"/>
</dbReference>
<dbReference type="GO" id="GO:0016491">
    <property type="term" value="F:oxidoreductase activity"/>
    <property type="evidence" value="ECO:0007669"/>
    <property type="project" value="InterPro"/>
</dbReference>
<evidence type="ECO:0000256" key="3">
    <source>
        <dbReference type="ARBA" id="ARBA00023157"/>
    </source>
</evidence>